<dbReference type="RefSeq" id="WP_386822178.1">
    <property type="nucleotide sequence ID" value="NZ_JBHTIF010000001.1"/>
</dbReference>
<dbReference type="Gene3D" id="2.30.40.10">
    <property type="entry name" value="Urease, subunit C, domain 1"/>
    <property type="match status" value="2"/>
</dbReference>
<comment type="caution">
    <text evidence="4">The sequence shown here is derived from an EMBL/GenBank/DDBJ whole genome shotgun (WGS) entry which is preliminary data.</text>
</comment>
<keyword evidence="2" id="KW-0378">Hydrolase</keyword>
<evidence type="ECO:0000256" key="2">
    <source>
        <dbReference type="ARBA" id="ARBA00022801"/>
    </source>
</evidence>
<accession>A0ABW2YCA3</accession>
<dbReference type="InterPro" id="IPR050287">
    <property type="entry name" value="MTA/SAH_deaminase"/>
</dbReference>
<evidence type="ECO:0000313" key="4">
    <source>
        <dbReference type="EMBL" id="MFD0724523.1"/>
    </source>
</evidence>
<evidence type="ECO:0000313" key="5">
    <source>
        <dbReference type="Proteomes" id="UP001597110"/>
    </source>
</evidence>
<organism evidence="4 5">
    <name type="scientific">Lysobacter brunescens</name>
    <dbReference type="NCBI Taxonomy" id="262323"/>
    <lineage>
        <taxon>Bacteria</taxon>
        <taxon>Pseudomonadati</taxon>
        <taxon>Pseudomonadota</taxon>
        <taxon>Gammaproteobacteria</taxon>
        <taxon>Lysobacterales</taxon>
        <taxon>Lysobacteraceae</taxon>
        <taxon>Lysobacter</taxon>
    </lineage>
</organism>
<feature type="domain" description="Amidohydrolase-related" evidence="3">
    <location>
        <begin position="218"/>
        <end position="371"/>
    </location>
</feature>
<name>A0ABW2YCA3_9GAMM</name>
<gene>
    <name evidence="4" type="ORF">ACFQ0E_02815</name>
</gene>
<dbReference type="Pfam" id="PF01979">
    <property type="entry name" value="Amidohydro_1"/>
    <property type="match status" value="1"/>
</dbReference>
<sequence length="533" mass="58135">MPQARLSALHGRIVTMDPDDAVFDDGVIYVRDHTIVAVADADEPPPAGFEQVKVERTGATLYPGLIDLHNHLSYNVLRLWQVPRRYTNRDDWARHPDYRKLISGPMNVLGQTPGYPAAIARYAECKCLLGGVTTSQGIALFSNSGMSSFYRGFLRNPEVSDGPGFPAAHARIADVAAEDGERFMRLLKQKSALLLHLSEGTDARAHKHFQALTLPSGEIAISPSLVGIHCVALKRKDFDLMAGKGASMVWSPLSNLLLYGKTANIKAAKKAGVNITLGADWSPSGSKHLLGELKVARAVSQAQGGLFSDLELVAMATRNAARAIKWHNVVGSLESGKRADLIAIKGTDKPAYAQLLDCRERDIVLVMIDGVRRYGLPKLMRGARHAETWTVGGSRRVFDLAGPVEGPLKPQGLRASTDLLRRGLRDLVDLAKELEKPRRASRSAKPEWFLALEEEEPVDSCIRPRLCNHGTSPRRSSDPLEMARAAAVPLSTLLGPLELDPISLCDDRDFLAAIERQRNLSKPIRAALAAAFA</sequence>
<dbReference type="EMBL" id="JBHTIF010000001">
    <property type="protein sequence ID" value="MFD0724523.1"/>
    <property type="molecule type" value="Genomic_DNA"/>
</dbReference>
<comment type="similarity">
    <text evidence="1">Belongs to the metallo-dependent hydrolases superfamily. ATZ/TRZ family.</text>
</comment>
<evidence type="ECO:0000259" key="3">
    <source>
        <dbReference type="Pfam" id="PF01979"/>
    </source>
</evidence>
<dbReference type="PANTHER" id="PTHR43794">
    <property type="entry name" value="AMINOHYDROLASE SSNA-RELATED"/>
    <property type="match status" value="1"/>
</dbReference>
<reference evidence="5" key="1">
    <citation type="journal article" date="2019" name="Int. J. Syst. Evol. Microbiol.">
        <title>The Global Catalogue of Microorganisms (GCM) 10K type strain sequencing project: providing services to taxonomists for standard genome sequencing and annotation.</title>
        <authorList>
            <consortium name="The Broad Institute Genomics Platform"/>
            <consortium name="The Broad Institute Genome Sequencing Center for Infectious Disease"/>
            <person name="Wu L."/>
            <person name="Ma J."/>
        </authorList>
    </citation>
    <scope>NUCLEOTIDE SEQUENCE [LARGE SCALE GENOMIC DNA]</scope>
    <source>
        <strain evidence="5">CCUG 55585</strain>
    </source>
</reference>
<dbReference type="SUPFAM" id="SSF51556">
    <property type="entry name" value="Metallo-dependent hydrolases"/>
    <property type="match status" value="1"/>
</dbReference>
<dbReference type="InterPro" id="IPR011059">
    <property type="entry name" value="Metal-dep_hydrolase_composite"/>
</dbReference>
<protein>
    <submittedName>
        <fullName evidence="4">Amidohydrolase family protein</fullName>
    </submittedName>
</protein>
<dbReference type="Proteomes" id="UP001597110">
    <property type="component" value="Unassembled WGS sequence"/>
</dbReference>
<dbReference type="SUPFAM" id="SSF51338">
    <property type="entry name" value="Composite domain of metallo-dependent hydrolases"/>
    <property type="match status" value="1"/>
</dbReference>
<proteinExistence type="inferred from homology"/>
<dbReference type="InterPro" id="IPR006680">
    <property type="entry name" value="Amidohydro-rel"/>
</dbReference>
<dbReference type="PANTHER" id="PTHR43794:SF11">
    <property type="entry name" value="AMIDOHYDROLASE-RELATED DOMAIN-CONTAINING PROTEIN"/>
    <property type="match status" value="1"/>
</dbReference>
<keyword evidence="5" id="KW-1185">Reference proteome</keyword>
<dbReference type="InterPro" id="IPR032466">
    <property type="entry name" value="Metal_Hydrolase"/>
</dbReference>
<dbReference type="Gene3D" id="3.20.20.140">
    <property type="entry name" value="Metal-dependent hydrolases"/>
    <property type="match status" value="2"/>
</dbReference>
<evidence type="ECO:0000256" key="1">
    <source>
        <dbReference type="ARBA" id="ARBA00006745"/>
    </source>
</evidence>